<dbReference type="Proteomes" id="UP000569914">
    <property type="component" value="Unassembled WGS sequence"/>
</dbReference>
<dbReference type="AlphaFoldDB" id="A0A7Y9I5F1"/>
<dbReference type="EMBL" id="JACCBU010000001">
    <property type="protein sequence ID" value="NYE70542.1"/>
    <property type="molecule type" value="Genomic_DNA"/>
</dbReference>
<evidence type="ECO:0000313" key="2">
    <source>
        <dbReference type="EMBL" id="NYE70542.1"/>
    </source>
</evidence>
<protein>
    <submittedName>
        <fullName evidence="2">Dihydrofolate reductase</fullName>
    </submittedName>
</protein>
<keyword evidence="3" id="KW-1185">Reference proteome</keyword>
<proteinExistence type="predicted"/>
<dbReference type="RefSeq" id="WP_179750093.1">
    <property type="nucleotide sequence ID" value="NZ_JACCBU010000001.1"/>
</dbReference>
<dbReference type="Gene3D" id="3.40.430.10">
    <property type="entry name" value="Dihydrofolate Reductase, subunit A"/>
    <property type="match status" value="1"/>
</dbReference>
<organism evidence="2 3">
    <name type="scientific">Microlunatus parietis</name>
    <dbReference type="NCBI Taxonomy" id="682979"/>
    <lineage>
        <taxon>Bacteria</taxon>
        <taxon>Bacillati</taxon>
        <taxon>Actinomycetota</taxon>
        <taxon>Actinomycetes</taxon>
        <taxon>Propionibacteriales</taxon>
        <taxon>Propionibacteriaceae</taxon>
        <taxon>Microlunatus</taxon>
    </lineage>
</organism>
<name>A0A7Y9I5F1_9ACTN</name>
<dbReference type="Pfam" id="PF01872">
    <property type="entry name" value="RibD_C"/>
    <property type="match status" value="1"/>
</dbReference>
<feature type="domain" description="Bacterial bifunctional deaminase-reductase C-terminal" evidence="1">
    <location>
        <begin position="5"/>
        <end position="184"/>
    </location>
</feature>
<accession>A0A7Y9I5F1</accession>
<dbReference type="GO" id="GO:0009231">
    <property type="term" value="P:riboflavin biosynthetic process"/>
    <property type="evidence" value="ECO:0007669"/>
    <property type="project" value="InterPro"/>
</dbReference>
<evidence type="ECO:0000313" key="3">
    <source>
        <dbReference type="Proteomes" id="UP000569914"/>
    </source>
</evidence>
<dbReference type="GO" id="GO:0008703">
    <property type="term" value="F:5-amino-6-(5-phosphoribosylamino)uracil reductase activity"/>
    <property type="evidence" value="ECO:0007669"/>
    <property type="project" value="InterPro"/>
</dbReference>
<dbReference type="InterPro" id="IPR002734">
    <property type="entry name" value="RibDG_C"/>
</dbReference>
<sequence>MSELLVDFITSLDGYASGEGWPGFWGLEGPEYLAWLGEQPQPTYLMGANTYRLMYGFAVGEVLPEGVDEFRPEEEATVDELTQASKVVFSSSLEEPLTWANSTLVRDDAVEAVRAMKANGSGLLSTLGSLSLARSLLRAGLVDRFRVGIFPVITGATGEERIYDGYPDVALEMIDHRTFDGRIQVVEYKPTVLEHPPLAAPASL</sequence>
<dbReference type="InterPro" id="IPR024072">
    <property type="entry name" value="DHFR-like_dom_sf"/>
</dbReference>
<evidence type="ECO:0000259" key="1">
    <source>
        <dbReference type="Pfam" id="PF01872"/>
    </source>
</evidence>
<gene>
    <name evidence="2" type="ORF">BKA15_001871</name>
</gene>
<comment type="caution">
    <text evidence="2">The sequence shown here is derived from an EMBL/GenBank/DDBJ whole genome shotgun (WGS) entry which is preliminary data.</text>
</comment>
<dbReference type="SUPFAM" id="SSF53597">
    <property type="entry name" value="Dihydrofolate reductase-like"/>
    <property type="match status" value="1"/>
</dbReference>
<reference evidence="2 3" key="1">
    <citation type="submission" date="2020-07" db="EMBL/GenBank/DDBJ databases">
        <title>Sequencing the genomes of 1000 actinobacteria strains.</title>
        <authorList>
            <person name="Klenk H.-P."/>
        </authorList>
    </citation>
    <scope>NUCLEOTIDE SEQUENCE [LARGE SCALE GENOMIC DNA]</scope>
    <source>
        <strain evidence="2 3">DSM 22083</strain>
    </source>
</reference>